<feature type="repeat" description="ANK" evidence="12">
    <location>
        <begin position="374"/>
        <end position="406"/>
    </location>
</feature>
<dbReference type="GO" id="GO:0034703">
    <property type="term" value="C:cation channel complex"/>
    <property type="evidence" value="ECO:0007669"/>
    <property type="project" value="UniProtKB-ARBA"/>
</dbReference>
<evidence type="ECO:0000256" key="3">
    <source>
        <dbReference type="ARBA" id="ARBA00022606"/>
    </source>
</evidence>
<feature type="repeat" description="ANK" evidence="12">
    <location>
        <begin position="442"/>
        <end position="474"/>
    </location>
</feature>
<dbReference type="InterPro" id="IPR052076">
    <property type="entry name" value="TRP_cation_channel"/>
</dbReference>
<evidence type="ECO:0000256" key="1">
    <source>
        <dbReference type="ARBA" id="ARBA00004141"/>
    </source>
</evidence>
<evidence type="ECO:0000256" key="12">
    <source>
        <dbReference type="PROSITE-ProRule" id="PRU00023"/>
    </source>
</evidence>
<accession>A0A835G4H4</accession>
<dbReference type="GO" id="GO:0005216">
    <property type="term" value="F:monoatomic ion channel activity"/>
    <property type="evidence" value="ECO:0007669"/>
    <property type="project" value="InterPro"/>
</dbReference>
<feature type="transmembrane region" description="Helical" evidence="13">
    <location>
        <begin position="638"/>
        <end position="655"/>
    </location>
</feature>
<dbReference type="PANTHER" id="PTHR47143">
    <property type="entry name" value="TRANSIENT RECEPTOR POTENTIAL CATION CHANNEL PROTEIN PAINLESS"/>
    <property type="match status" value="1"/>
</dbReference>
<feature type="repeat" description="ANK" evidence="12">
    <location>
        <begin position="274"/>
        <end position="306"/>
    </location>
</feature>
<dbReference type="InterPro" id="IPR005821">
    <property type="entry name" value="Ion_trans_dom"/>
</dbReference>
<feature type="transmembrane region" description="Helical" evidence="13">
    <location>
        <begin position="775"/>
        <end position="796"/>
    </location>
</feature>
<feature type="repeat" description="ANK" evidence="12">
    <location>
        <begin position="307"/>
        <end position="339"/>
    </location>
</feature>
<feature type="repeat" description="ANK" evidence="12">
    <location>
        <begin position="407"/>
        <end position="441"/>
    </location>
</feature>
<dbReference type="PROSITE" id="PS50088">
    <property type="entry name" value="ANK_REPEAT"/>
    <property type="match status" value="8"/>
</dbReference>
<dbReference type="PROSITE" id="PS50297">
    <property type="entry name" value="ANK_REP_REGION"/>
    <property type="match status" value="8"/>
</dbReference>
<dbReference type="Pfam" id="PF00520">
    <property type="entry name" value="Ion_trans"/>
    <property type="match status" value="1"/>
</dbReference>
<feature type="repeat" description="ANK" evidence="12">
    <location>
        <begin position="206"/>
        <end position="238"/>
    </location>
</feature>
<evidence type="ECO:0000256" key="13">
    <source>
        <dbReference type="SAM" id="Phobius"/>
    </source>
</evidence>
<keyword evidence="8" id="KW-0406">Ion transport</keyword>
<evidence type="ECO:0000256" key="7">
    <source>
        <dbReference type="ARBA" id="ARBA00023043"/>
    </source>
</evidence>
<dbReference type="Pfam" id="PF13857">
    <property type="entry name" value="Ank_5"/>
    <property type="match status" value="1"/>
</dbReference>
<evidence type="ECO:0000256" key="8">
    <source>
        <dbReference type="ARBA" id="ARBA00023065"/>
    </source>
</evidence>
<keyword evidence="10" id="KW-0325">Glycoprotein</keyword>
<feature type="transmembrane region" description="Helical" evidence="13">
    <location>
        <begin position="667"/>
        <end position="687"/>
    </location>
</feature>
<keyword evidence="9 13" id="KW-0472">Membrane</keyword>
<evidence type="ECO:0000256" key="6">
    <source>
        <dbReference type="ARBA" id="ARBA00022989"/>
    </source>
</evidence>
<name>A0A835G4H4_SPOEX</name>
<keyword evidence="16" id="KW-1185">Reference proteome</keyword>
<protein>
    <recommendedName>
        <fullName evidence="14">Ion transport domain-containing protein</fullName>
    </recommendedName>
</protein>
<evidence type="ECO:0000256" key="2">
    <source>
        <dbReference type="ARBA" id="ARBA00022448"/>
    </source>
</evidence>
<organism evidence="15 16">
    <name type="scientific">Spodoptera exigua</name>
    <name type="common">Beet armyworm</name>
    <name type="synonym">Noctua fulgens</name>
    <dbReference type="NCBI Taxonomy" id="7107"/>
    <lineage>
        <taxon>Eukaryota</taxon>
        <taxon>Metazoa</taxon>
        <taxon>Ecdysozoa</taxon>
        <taxon>Arthropoda</taxon>
        <taxon>Hexapoda</taxon>
        <taxon>Insecta</taxon>
        <taxon>Pterygota</taxon>
        <taxon>Neoptera</taxon>
        <taxon>Endopterygota</taxon>
        <taxon>Lepidoptera</taxon>
        <taxon>Glossata</taxon>
        <taxon>Ditrysia</taxon>
        <taxon>Noctuoidea</taxon>
        <taxon>Noctuidae</taxon>
        <taxon>Amphipyrinae</taxon>
        <taxon>Spodoptera</taxon>
    </lineage>
</organism>
<evidence type="ECO:0000256" key="9">
    <source>
        <dbReference type="ARBA" id="ARBA00023136"/>
    </source>
</evidence>
<evidence type="ECO:0000256" key="11">
    <source>
        <dbReference type="ARBA" id="ARBA00023303"/>
    </source>
</evidence>
<dbReference type="SUPFAM" id="SSF48403">
    <property type="entry name" value="Ankyrin repeat"/>
    <property type="match status" value="1"/>
</dbReference>
<keyword evidence="2" id="KW-0813">Transport</keyword>
<dbReference type="PANTHER" id="PTHR47143:SF1">
    <property type="entry name" value="ION_TRANS DOMAIN-CONTAINING PROTEIN"/>
    <property type="match status" value="1"/>
</dbReference>
<gene>
    <name evidence="15" type="ORF">HW555_013904</name>
</gene>
<dbReference type="InterPro" id="IPR002110">
    <property type="entry name" value="Ankyrin_rpt"/>
</dbReference>
<feature type="transmembrane region" description="Helical" evidence="13">
    <location>
        <begin position="566"/>
        <end position="585"/>
    </location>
</feature>
<feature type="transmembrane region" description="Helical" evidence="13">
    <location>
        <begin position="707"/>
        <end position="729"/>
    </location>
</feature>
<proteinExistence type="predicted"/>
<evidence type="ECO:0000259" key="14">
    <source>
        <dbReference type="Pfam" id="PF00520"/>
    </source>
</evidence>
<keyword evidence="4 13" id="KW-0812">Transmembrane</keyword>
<keyword evidence="3" id="KW-0716">Sensory transduction</keyword>
<dbReference type="Proteomes" id="UP000648187">
    <property type="component" value="Unassembled WGS sequence"/>
</dbReference>
<dbReference type="PRINTS" id="PR01415">
    <property type="entry name" value="ANKYRIN"/>
</dbReference>
<keyword evidence="7 12" id="KW-0040">ANK repeat</keyword>
<dbReference type="EMBL" id="JACKWZ010000763">
    <property type="protein sequence ID" value="KAF9405309.1"/>
    <property type="molecule type" value="Genomic_DNA"/>
</dbReference>
<dbReference type="Gene3D" id="1.25.40.20">
    <property type="entry name" value="Ankyrin repeat-containing domain"/>
    <property type="match status" value="4"/>
</dbReference>
<evidence type="ECO:0000256" key="4">
    <source>
        <dbReference type="ARBA" id="ARBA00022692"/>
    </source>
</evidence>
<evidence type="ECO:0000256" key="10">
    <source>
        <dbReference type="ARBA" id="ARBA00023180"/>
    </source>
</evidence>
<evidence type="ECO:0000313" key="16">
    <source>
        <dbReference type="Proteomes" id="UP000648187"/>
    </source>
</evidence>
<reference evidence="15" key="1">
    <citation type="submission" date="2020-08" db="EMBL/GenBank/DDBJ databases">
        <title>Spodoptera exigua strain:BAW_Kor-Di-RS1 Genome sequencing and assembly.</title>
        <authorList>
            <person name="Kim J."/>
            <person name="Nam H.Y."/>
            <person name="Kwon M."/>
            <person name="Choi J.H."/>
            <person name="Cho S.R."/>
            <person name="Kim G.-H."/>
        </authorList>
    </citation>
    <scope>NUCLEOTIDE SEQUENCE</scope>
    <source>
        <strain evidence="15">BAW_Kor-Di-RS1</strain>
        <tissue evidence="15">Whole-body</tissue>
    </source>
</reference>
<sequence length="970" mass="108253">MVWLCNHYWRRFICVWRVSSFAAGAAIFCDITVLGVDPRTCLLLKRTKNNDEKFHNWSVYRQKRGRRIVMRESVQESSNVVFREGSARWCGAMSQVAEDTDDDGDAPYISSDESAHGVDLAERLRVKPSPDIWELDEIEYNLRHLPLAEEISATVATGHYDETIEIAANVEDGILTAALWACWHGRSSLLSKLLKLGLDPNRTDEAGRSCLHLSCLVGSEECAKLLLEHGANPNMWDSSTDKKATPLHCAASAKSLACVKVLIAHGADVNAGLNERSPLHYAVLSDAPVVVKALLEAGACPDTPQVFTETPLHVAASLGSATCTKLLLDAGADVRAALGAGRATALHLAAEDGHAECARLLLEHGARIDLPNGRGQTPLHLAALAQSLEVVELLVCKRADVRVRDGDGRTPLHGAIVRGARACDVARTLLSAGADPNASDNFGYTPLHIAALNEFSACVLLLLDYGGDVTLRTNGGVSALSFIVRRVPDVIPRYLGKLDEAVHVSEHEIGDVDCELVIDFRPLVPCLSRGEAELLLAFIEVGRKDVLKHPVAETFLFLKWRRIRKFFVMSFIYHALFITLYSLYILQIFLCESRTCHVPTYLRPVQYLIILLNLCFLSKEVFQACLDWSAYIRQWENWLQCLIIIGVFLCTIPSWDNGEIRTNTSSWQHDIAAITIFFCWLELMMIIGRFPTFGLYVQMFTTVTVNFATFLLAYSCLLIAFGLAFSVLFSNYAAFKLPASLVKTVMMMSGELEYEDIFYSNSTTESDYPVTAHGMFLIFVLLVTVILTNLLVGLAVSDIQALQESAGLDRLVRQTQLVAHLESMLFSSLLTCAPKQLLGIPKDLISSVYKMVASRKIIQKSIKNNNNYVFRLKRCKDEEDTIKQNQVKRRSNLFDRYSVESQQVERRKKTNSTSNADRVRPESLNINAIQEICMVDIKTQLLELTKRVNKLIDTTETRLQRIENKLNHPP</sequence>
<feature type="domain" description="Ion transport" evidence="14">
    <location>
        <begin position="577"/>
        <end position="805"/>
    </location>
</feature>
<keyword evidence="11" id="KW-0407">Ion channel</keyword>
<evidence type="ECO:0000256" key="5">
    <source>
        <dbReference type="ARBA" id="ARBA00022737"/>
    </source>
</evidence>
<dbReference type="AlphaFoldDB" id="A0A835G4H4"/>
<comment type="subcellular location">
    <subcellularLocation>
        <location evidence="1">Membrane</location>
        <topology evidence="1">Multi-pass membrane protein</topology>
    </subcellularLocation>
</comment>
<keyword evidence="5" id="KW-0677">Repeat</keyword>
<comment type="caution">
    <text evidence="15">The sequence shown here is derived from an EMBL/GenBank/DDBJ whole genome shotgun (WGS) entry which is preliminary data.</text>
</comment>
<feature type="transmembrane region" description="Helical" evidence="13">
    <location>
        <begin position="15"/>
        <end position="36"/>
    </location>
</feature>
<dbReference type="InterPro" id="IPR036770">
    <property type="entry name" value="Ankyrin_rpt-contain_sf"/>
</dbReference>
<feature type="repeat" description="ANK" evidence="12">
    <location>
        <begin position="242"/>
        <end position="274"/>
    </location>
</feature>
<evidence type="ECO:0000313" key="15">
    <source>
        <dbReference type="EMBL" id="KAF9405309.1"/>
    </source>
</evidence>
<dbReference type="Pfam" id="PF12796">
    <property type="entry name" value="Ank_2"/>
    <property type="match status" value="2"/>
</dbReference>
<feature type="repeat" description="ANK" evidence="12">
    <location>
        <begin position="341"/>
        <end position="373"/>
    </location>
</feature>
<keyword evidence="6 13" id="KW-1133">Transmembrane helix</keyword>
<dbReference type="Pfam" id="PF00023">
    <property type="entry name" value="Ank"/>
    <property type="match status" value="1"/>
</dbReference>
<dbReference type="SMART" id="SM00248">
    <property type="entry name" value="ANK"/>
    <property type="match status" value="9"/>
</dbReference>